<sequence length="328" mass="37515">MAPHDPRHLRHRQRDRLVESTSPFWVDGFLFDGELRSQAMKAVLKSRAPLSTPDDDLGVVIKRNLILLFRLINFYLAFEDRPYFLAIIATDIGWNQSHCANIINRYEKARRLFSSERPKATNARTAPYKWTESRRAYLGQVREAWSRAAETDIEAILDAAPNLPAPPPFPDWIQIGSAGLQAVGPRRSRSPPPPLRQQPQAERQRRFRSRSPIRQAVNLPVRPSPGVEARRLREAREQAEAEQREARARAEAEKRAEEARDLAMLADLAKRLQTKTEEFASREGVAGERKMYATQRIRVVEKHHAGIERSITGTRDSSQVAPYVLLLH</sequence>
<reference evidence="2 3" key="1">
    <citation type="submission" date="2016-10" db="EMBL/GenBank/DDBJ databases">
        <title>Draft genome sequence of Coniochaeta ligniaria NRRL30616, a lignocellulolytic fungus for bioabatement of inhibitors in plant biomass hydrolysates.</title>
        <authorList>
            <consortium name="DOE Joint Genome Institute"/>
            <person name="Jimenez D.J."/>
            <person name="Hector R.E."/>
            <person name="Riley R."/>
            <person name="Sun H."/>
            <person name="Grigoriev I.V."/>
            <person name="Van Elsas J.D."/>
            <person name="Nichols N.N."/>
        </authorList>
    </citation>
    <scope>NUCLEOTIDE SEQUENCE [LARGE SCALE GENOMIC DNA]</scope>
    <source>
        <strain evidence="2 3">NRRL 30616</strain>
    </source>
</reference>
<dbReference type="EMBL" id="KV875098">
    <property type="protein sequence ID" value="OIW28688.1"/>
    <property type="molecule type" value="Genomic_DNA"/>
</dbReference>
<accession>A0A1J7JG39</accession>
<evidence type="ECO:0000313" key="2">
    <source>
        <dbReference type="EMBL" id="OIW28688.1"/>
    </source>
</evidence>
<name>A0A1J7JG39_9PEZI</name>
<evidence type="ECO:0000313" key="3">
    <source>
        <dbReference type="Proteomes" id="UP000182658"/>
    </source>
</evidence>
<protein>
    <submittedName>
        <fullName evidence="2">Uncharacterized protein</fullName>
    </submittedName>
</protein>
<dbReference type="AlphaFoldDB" id="A0A1J7JG39"/>
<feature type="region of interest" description="Disordered" evidence="1">
    <location>
        <begin position="181"/>
        <end position="246"/>
    </location>
</feature>
<organism evidence="2 3">
    <name type="scientific">Coniochaeta ligniaria NRRL 30616</name>
    <dbReference type="NCBI Taxonomy" id="1408157"/>
    <lineage>
        <taxon>Eukaryota</taxon>
        <taxon>Fungi</taxon>
        <taxon>Dikarya</taxon>
        <taxon>Ascomycota</taxon>
        <taxon>Pezizomycotina</taxon>
        <taxon>Sordariomycetes</taxon>
        <taxon>Sordariomycetidae</taxon>
        <taxon>Coniochaetales</taxon>
        <taxon>Coniochaetaceae</taxon>
        <taxon>Coniochaeta</taxon>
    </lineage>
</organism>
<proteinExistence type="predicted"/>
<dbReference type="Proteomes" id="UP000182658">
    <property type="component" value="Unassembled WGS sequence"/>
</dbReference>
<evidence type="ECO:0000256" key="1">
    <source>
        <dbReference type="SAM" id="MobiDB-lite"/>
    </source>
</evidence>
<gene>
    <name evidence="2" type="ORF">CONLIGDRAFT_681632</name>
</gene>
<dbReference type="InParanoid" id="A0A1J7JG39"/>
<keyword evidence="3" id="KW-1185">Reference proteome</keyword>
<feature type="compositionally biased region" description="Basic and acidic residues" evidence="1">
    <location>
        <begin position="228"/>
        <end position="246"/>
    </location>
</feature>